<proteinExistence type="predicted"/>
<evidence type="ECO:0000313" key="2">
    <source>
        <dbReference type="EMBL" id="MFC5526337.1"/>
    </source>
</evidence>
<keyword evidence="2" id="KW-0378">Hydrolase</keyword>
<protein>
    <submittedName>
        <fullName evidence="2">HD-GYP domain-containing protein</fullName>
        <ecNumber evidence="2">3.1.4.-</ecNumber>
    </submittedName>
</protein>
<dbReference type="PANTHER" id="PTHR43155">
    <property type="entry name" value="CYCLIC DI-GMP PHOSPHODIESTERASE PA4108-RELATED"/>
    <property type="match status" value="1"/>
</dbReference>
<dbReference type="Pfam" id="PF11871">
    <property type="entry name" value="DUF3391"/>
    <property type="match status" value="1"/>
</dbReference>
<sequence>MNVADLQIGMFVCRLDRPWKDTPFPLQGVELNSREDIDTLRRLCQVVYVDAHRLVSYDPHQALTRTELSGSRFKSSMRYADTVPIEEEAPRARAALDTASKIVDDIFEDLASGRELSVEHVEQAVRPLVASVLRSADAFFLIEGLRRHDNYSYNHAISCSALGAAFGRHLGFDEETIFSLAAGGLLMDVGKTRLPESLLQYQGTLSPDDVNTIRSHVEHGLAIVAESDITNQDVLDILRTHHERHDGSGYPDGLAGNAIPVTGRMLGLIDTYHAMSSVRPYRAAISRHRALRQIYAARGSLFQAAMIEQLQVCLGVYPTGSLVELSTGEVAIVMAQNQVRRLRPRVAILSTPAKQPLTDFRPVDLMSLGNNETVDIVRGLAVGDYDIDAARLFLQ</sequence>
<dbReference type="InterPro" id="IPR003607">
    <property type="entry name" value="HD/PDEase_dom"/>
</dbReference>
<dbReference type="Gene3D" id="1.10.3210.10">
    <property type="entry name" value="Hypothetical protein af1432"/>
    <property type="match status" value="1"/>
</dbReference>
<dbReference type="PROSITE" id="PS51832">
    <property type="entry name" value="HD_GYP"/>
    <property type="match status" value="1"/>
</dbReference>
<accession>A0ABW0QRV2</accession>
<comment type="caution">
    <text evidence="2">The sequence shown here is derived from an EMBL/GenBank/DDBJ whole genome shotgun (WGS) entry which is preliminary data.</text>
</comment>
<dbReference type="CDD" id="cd00077">
    <property type="entry name" value="HDc"/>
    <property type="match status" value="1"/>
</dbReference>
<dbReference type="RefSeq" id="WP_377319919.1">
    <property type="nucleotide sequence ID" value="NZ_JBHSNF010000002.1"/>
</dbReference>
<dbReference type="EC" id="3.1.4.-" evidence="2"/>
<reference evidence="3" key="1">
    <citation type="journal article" date="2019" name="Int. J. Syst. Evol. Microbiol.">
        <title>The Global Catalogue of Microorganisms (GCM) 10K type strain sequencing project: providing services to taxonomists for standard genome sequencing and annotation.</title>
        <authorList>
            <consortium name="The Broad Institute Genomics Platform"/>
            <consortium name="The Broad Institute Genome Sequencing Center for Infectious Disease"/>
            <person name="Wu L."/>
            <person name="Ma J."/>
        </authorList>
    </citation>
    <scope>NUCLEOTIDE SEQUENCE [LARGE SCALE GENOMIC DNA]</scope>
    <source>
        <strain evidence="3">CGMCC 1.16619</strain>
    </source>
</reference>
<dbReference type="InterPro" id="IPR021812">
    <property type="entry name" value="DUF3391"/>
</dbReference>
<dbReference type="SUPFAM" id="SSF109604">
    <property type="entry name" value="HD-domain/PDEase-like"/>
    <property type="match status" value="1"/>
</dbReference>
<dbReference type="Pfam" id="PF13487">
    <property type="entry name" value="HD_5"/>
    <property type="match status" value="1"/>
</dbReference>
<evidence type="ECO:0000313" key="3">
    <source>
        <dbReference type="Proteomes" id="UP001596114"/>
    </source>
</evidence>
<gene>
    <name evidence="2" type="ORF">ACFPPA_11395</name>
</gene>
<name>A0ABW0QRV2_9GAMM</name>
<keyword evidence="3" id="KW-1185">Reference proteome</keyword>
<dbReference type="InterPro" id="IPR037522">
    <property type="entry name" value="HD_GYP_dom"/>
</dbReference>
<dbReference type="EMBL" id="JBHSNF010000002">
    <property type="protein sequence ID" value="MFC5526337.1"/>
    <property type="molecule type" value="Genomic_DNA"/>
</dbReference>
<dbReference type="GO" id="GO:0016787">
    <property type="term" value="F:hydrolase activity"/>
    <property type="evidence" value="ECO:0007669"/>
    <property type="project" value="UniProtKB-KW"/>
</dbReference>
<evidence type="ECO:0000259" key="1">
    <source>
        <dbReference type="PROSITE" id="PS51832"/>
    </source>
</evidence>
<dbReference type="PANTHER" id="PTHR43155:SF2">
    <property type="entry name" value="CYCLIC DI-GMP PHOSPHODIESTERASE PA4108"/>
    <property type="match status" value="1"/>
</dbReference>
<organism evidence="2 3">
    <name type="scientific">Rhodanobacter ginsengisoli</name>
    <dbReference type="NCBI Taxonomy" id="418646"/>
    <lineage>
        <taxon>Bacteria</taxon>
        <taxon>Pseudomonadati</taxon>
        <taxon>Pseudomonadota</taxon>
        <taxon>Gammaproteobacteria</taxon>
        <taxon>Lysobacterales</taxon>
        <taxon>Rhodanobacteraceae</taxon>
        <taxon>Rhodanobacter</taxon>
    </lineage>
</organism>
<dbReference type="Proteomes" id="UP001596114">
    <property type="component" value="Unassembled WGS sequence"/>
</dbReference>
<feature type="domain" description="HD-GYP" evidence="1">
    <location>
        <begin position="130"/>
        <end position="326"/>
    </location>
</feature>